<feature type="domain" description="HTH lysR-type" evidence="5">
    <location>
        <begin position="1"/>
        <end position="58"/>
    </location>
</feature>
<dbReference type="Proteomes" id="UP000050901">
    <property type="component" value="Unassembled WGS sequence"/>
</dbReference>
<dbReference type="RefSeq" id="WP_056968249.1">
    <property type="nucleotide sequence ID" value="NZ_AZEQ01000009.1"/>
</dbReference>
<proteinExistence type="inferred from homology"/>
<dbReference type="GO" id="GO:0003700">
    <property type="term" value="F:DNA-binding transcription factor activity"/>
    <property type="evidence" value="ECO:0007669"/>
    <property type="project" value="InterPro"/>
</dbReference>
<sequence length="301" mass="33409">MEAIKCEAAIMAAERGSLTAAASALGYTQSGITRMINSLENELGFALFIRQKRGVKLTENGKIMLPKLRSIVQAQKQANELSASIRGVVQGTLTIGSYFSVSAIWMPAILKQFEERFPKIKVKMLEGGNQEIARWLNEKAVDLCFCAAPDPKTSCDWLPLYQDEMVVWLPKDHPMANQTSYPVAMLSQEKFIHTLPNEDTDQDRLIVAEKLQLNERYTTRDGFTTYNMVEAGLGVSVNQRLISQKWQGAVAEVPLRPAHYVSLGLAAPSFKECSPSAQRFIDCVQEMMPELTVADSKTAGN</sequence>
<dbReference type="SUPFAM" id="SSF53850">
    <property type="entry name" value="Periplasmic binding protein-like II"/>
    <property type="match status" value="1"/>
</dbReference>
<dbReference type="PATRIC" id="fig|1423771.3.peg.2108"/>
<dbReference type="InterPro" id="IPR036388">
    <property type="entry name" value="WH-like_DNA-bd_sf"/>
</dbReference>
<dbReference type="GO" id="GO:0003677">
    <property type="term" value="F:DNA binding"/>
    <property type="evidence" value="ECO:0007669"/>
    <property type="project" value="UniProtKB-KW"/>
</dbReference>
<accession>A0A0R1NZW4</accession>
<dbReference type="EMBL" id="AZEQ01000009">
    <property type="protein sequence ID" value="KRL25773.1"/>
    <property type="molecule type" value="Genomic_DNA"/>
</dbReference>
<dbReference type="PRINTS" id="PR00039">
    <property type="entry name" value="HTHLYSR"/>
</dbReference>
<dbReference type="PANTHER" id="PTHR30346:SF0">
    <property type="entry name" value="HCA OPERON TRANSCRIPTIONAL ACTIVATOR HCAR"/>
    <property type="match status" value="1"/>
</dbReference>
<dbReference type="InterPro" id="IPR000847">
    <property type="entry name" value="LysR_HTH_N"/>
</dbReference>
<gene>
    <name evidence="6" type="ORF">FC47_GL002028</name>
</gene>
<dbReference type="PANTHER" id="PTHR30346">
    <property type="entry name" value="TRANSCRIPTIONAL DUAL REGULATOR HCAR-RELATED"/>
    <property type="match status" value="1"/>
</dbReference>
<evidence type="ECO:0000313" key="6">
    <source>
        <dbReference type="EMBL" id="KRL25773.1"/>
    </source>
</evidence>
<keyword evidence="3" id="KW-0238">DNA-binding</keyword>
<evidence type="ECO:0000313" key="7">
    <source>
        <dbReference type="Proteomes" id="UP000050901"/>
    </source>
</evidence>
<dbReference type="Pfam" id="PF03466">
    <property type="entry name" value="LysR_substrate"/>
    <property type="match status" value="1"/>
</dbReference>
<protein>
    <recommendedName>
        <fullName evidence="5">HTH lysR-type domain-containing protein</fullName>
    </recommendedName>
</protein>
<dbReference type="AlphaFoldDB" id="A0A0R1NZW4"/>
<evidence type="ECO:0000256" key="4">
    <source>
        <dbReference type="ARBA" id="ARBA00023163"/>
    </source>
</evidence>
<dbReference type="SUPFAM" id="SSF46785">
    <property type="entry name" value="Winged helix' DNA-binding domain"/>
    <property type="match status" value="1"/>
</dbReference>
<name>A0A0R1NZW4_LIMMU</name>
<evidence type="ECO:0000256" key="1">
    <source>
        <dbReference type="ARBA" id="ARBA00009437"/>
    </source>
</evidence>
<dbReference type="Gene3D" id="3.40.190.290">
    <property type="match status" value="1"/>
</dbReference>
<keyword evidence="2" id="KW-0805">Transcription regulation</keyword>
<dbReference type="PROSITE" id="PS50931">
    <property type="entry name" value="HTH_LYSR"/>
    <property type="match status" value="1"/>
</dbReference>
<dbReference type="Pfam" id="PF00126">
    <property type="entry name" value="HTH_1"/>
    <property type="match status" value="1"/>
</dbReference>
<comment type="caution">
    <text evidence="6">The sequence shown here is derived from an EMBL/GenBank/DDBJ whole genome shotgun (WGS) entry which is preliminary data.</text>
</comment>
<organism evidence="6 7">
    <name type="scientific">Limosilactobacillus mucosae DSM 13345</name>
    <dbReference type="NCBI Taxonomy" id="1423771"/>
    <lineage>
        <taxon>Bacteria</taxon>
        <taxon>Bacillati</taxon>
        <taxon>Bacillota</taxon>
        <taxon>Bacilli</taxon>
        <taxon>Lactobacillales</taxon>
        <taxon>Lactobacillaceae</taxon>
        <taxon>Limosilactobacillus</taxon>
    </lineage>
</organism>
<evidence type="ECO:0000259" key="5">
    <source>
        <dbReference type="PROSITE" id="PS50931"/>
    </source>
</evidence>
<dbReference type="GO" id="GO:0032993">
    <property type="term" value="C:protein-DNA complex"/>
    <property type="evidence" value="ECO:0007669"/>
    <property type="project" value="TreeGrafter"/>
</dbReference>
<evidence type="ECO:0000256" key="2">
    <source>
        <dbReference type="ARBA" id="ARBA00023015"/>
    </source>
</evidence>
<dbReference type="InterPro" id="IPR036390">
    <property type="entry name" value="WH_DNA-bd_sf"/>
</dbReference>
<evidence type="ECO:0000256" key="3">
    <source>
        <dbReference type="ARBA" id="ARBA00023125"/>
    </source>
</evidence>
<reference evidence="6 7" key="1">
    <citation type="journal article" date="2015" name="Genome Announc.">
        <title>Expanding the biotechnology potential of lactobacilli through comparative genomics of 213 strains and associated genera.</title>
        <authorList>
            <person name="Sun Z."/>
            <person name="Harris H.M."/>
            <person name="McCann A."/>
            <person name="Guo C."/>
            <person name="Argimon S."/>
            <person name="Zhang W."/>
            <person name="Yang X."/>
            <person name="Jeffery I.B."/>
            <person name="Cooney J.C."/>
            <person name="Kagawa T.F."/>
            <person name="Liu W."/>
            <person name="Song Y."/>
            <person name="Salvetti E."/>
            <person name="Wrobel A."/>
            <person name="Rasinkangas P."/>
            <person name="Parkhill J."/>
            <person name="Rea M.C."/>
            <person name="O'Sullivan O."/>
            <person name="Ritari J."/>
            <person name="Douillard F.P."/>
            <person name="Paul Ross R."/>
            <person name="Yang R."/>
            <person name="Briner A.E."/>
            <person name="Felis G.E."/>
            <person name="de Vos W.M."/>
            <person name="Barrangou R."/>
            <person name="Klaenhammer T.R."/>
            <person name="Caufield P.W."/>
            <person name="Cui Y."/>
            <person name="Zhang H."/>
            <person name="O'Toole P.W."/>
        </authorList>
    </citation>
    <scope>NUCLEOTIDE SEQUENCE [LARGE SCALE GENOMIC DNA]</scope>
    <source>
        <strain evidence="6 7">DSM 13345</strain>
    </source>
</reference>
<dbReference type="CDD" id="cd05466">
    <property type="entry name" value="PBP2_LTTR_substrate"/>
    <property type="match status" value="1"/>
</dbReference>
<dbReference type="InterPro" id="IPR005119">
    <property type="entry name" value="LysR_subst-bd"/>
</dbReference>
<keyword evidence="4" id="KW-0804">Transcription</keyword>
<dbReference type="Gene3D" id="1.10.10.10">
    <property type="entry name" value="Winged helix-like DNA-binding domain superfamily/Winged helix DNA-binding domain"/>
    <property type="match status" value="1"/>
</dbReference>
<comment type="similarity">
    <text evidence="1">Belongs to the LysR transcriptional regulatory family.</text>
</comment>